<evidence type="ECO:0000256" key="5">
    <source>
        <dbReference type="ARBA" id="ARBA00023237"/>
    </source>
</evidence>
<keyword evidence="6 8" id="KW-0449">Lipoprotein</keyword>
<dbReference type="PROSITE" id="PS51123">
    <property type="entry name" value="OMPA_2"/>
    <property type="match status" value="1"/>
</dbReference>
<evidence type="ECO:0000256" key="8">
    <source>
        <dbReference type="HAMAP-Rule" id="MF_02204"/>
    </source>
</evidence>
<evidence type="ECO:0000256" key="9">
    <source>
        <dbReference type="SAM" id="MobiDB-lite"/>
    </source>
</evidence>
<protein>
    <recommendedName>
        <fullName evidence="8">Peptidoglycan-associated lipoprotein</fullName>
        <shortName evidence="8">PAL</shortName>
    </recommendedName>
</protein>
<keyword evidence="1 8" id="KW-0132">Cell division</keyword>
<dbReference type="RefSeq" id="WP_135994963.1">
    <property type="nucleotide sequence ID" value="NZ_CP071057.1"/>
</dbReference>
<comment type="similarity">
    <text evidence="8">Belongs to the Pal lipoprotein family.</text>
</comment>
<evidence type="ECO:0000256" key="4">
    <source>
        <dbReference type="ARBA" id="ARBA00023139"/>
    </source>
</evidence>
<evidence type="ECO:0000256" key="7">
    <source>
        <dbReference type="ARBA" id="ARBA00023306"/>
    </source>
</evidence>
<keyword evidence="7 8" id="KW-0131">Cell cycle</keyword>
<dbReference type="Pfam" id="PF00691">
    <property type="entry name" value="OmpA"/>
    <property type="match status" value="1"/>
</dbReference>
<gene>
    <name evidence="8 12" type="primary">pal</name>
    <name evidence="12" type="ORF">E5163_04920</name>
</gene>
<organism evidence="12 13">
    <name type="scientific">Marinicauda algicola</name>
    <dbReference type="NCBI Taxonomy" id="2029849"/>
    <lineage>
        <taxon>Bacteria</taxon>
        <taxon>Pseudomonadati</taxon>
        <taxon>Pseudomonadota</taxon>
        <taxon>Alphaproteobacteria</taxon>
        <taxon>Maricaulales</taxon>
        <taxon>Maricaulaceae</taxon>
        <taxon>Marinicauda</taxon>
    </lineage>
</organism>
<dbReference type="Gene3D" id="3.30.1330.60">
    <property type="entry name" value="OmpA-like domain"/>
    <property type="match status" value="1"/>
</dbReference>
<keyword evidence="5 8" id="KW-0998">Cell outer membrane</keyword>
<comment type="subcellular location">
    <subcellularLocation>
        <location evidence="8">Cell outer membrane</location>
        <topology evidence="8">Lipid-anchor</topology>
    </subcellularLocation>
</comment>
<dbReference type="OrthoDB" id="9809164at2"/>
<dbReference type="PANTHER" id="PTHR30329">
    <property type="entry name" value="STATOR ELEMENT OF FLAGELLAR MOTOR COMPLEX"/>
    <property type="match status" value="1"/>
</dbReference>
<feature type="region of interest" description="Disordered" evidence="9">
    <location>
        <begin position="21"/>
        <end position="45"/>
    </location>
</feature>
<evidence type="ECO:0000313" key="12">
    <source>
        <dbReference type="EMBL" id="TGY90464.1"/>
    </source>
</evidence>
<dbReference type="InterPro" id="IPR014169">
    <property type="entry name" value="Pal_lipo_C"/>
</dbReference>
<evidence type="ECO:0000256" key="1">
    <source>
        <dbReference type="ARBA" id="ARBA00022618"/>
    </source>
</evidence>
<evidence type="ECO:0000256" key="6">
    <source>
        <dbReference type="ARBA" id="ARBA00023288"/>
    </source>
</evidence>
<keyword evidence="4 8" id="KW-0564">Palmitate</keyword>
<dbReference type="EMBL" id="SRXW01000001">
    <property type="protein sequence ID" value="TGY90464.1"/>
    <property type="molecule type" value="Genomic_DNA"/>
</dbReference>
<comment type="subunit">
    <text evidence="8">The Tol-Pal system is composed of five core proteins: the inner membrane proteins TolA, TolQ and TolR, the periplasmic protein TolB and the outer membrane protein Pal. They form a network linking the inner and outer membranes and the peptidoglycan layer.</text>
</comment>
<evidence type="ECO:0000256" key="10">
    <source>
        <dbReference type="SAM" id="SignalP"/>
    </source>
</evidence>
<feature type="signal peptide" evidence="10">
    <location>
        <begin position="1"/>
        <end position="20"/>
    </location>
</feature>
<comment type="function">
    <text evidence="8">Part of the Tol-Pal system, which plays a role in outer membrane invagination during cell division and is important for maintaining outer membrane integrity.</text>
</comment>
<feature type="chain" id="PRO_5021010364" description="Peptidoglycan-associated lipoprotein" evidence="10">
    <location>
        <begin position="21"/>
        <end position="171"/>
    </location>
</feature>
<dbReference type="InterPro" id="IPR050330">
    <property type="entry name" value="Bact_OuterMem_StrucFunc"/>
</dbReference>
<dbReference type="Proteomes" id="UP000308054">
    <property type="component" value="Unassembled WGS sequence"/>
</dbReference>
<dbReference type="InterPro" id="IPR006664">
    <property type="entry name" value="OMP_bac"/>
</dbReference>
<dbReference type="InterPro" id="IPR036737">
    <property type="entry name" value="OmpA-like_sf"/>
</dbReference>
<evidence type="ECO:0000313" key="13">
    <source>
        <dbReference type="Proteomes" id="UP000308054"/>
    </source>
</evidence>
<dbReference type="GO" id="GO:0009279">
    <property type="term" value="C:cell outer membrane"/>
    <property type="evidence" value="ECO:0007669"/>
    <property type="project" value="UniProtKB-SubCell"/>
</dbReference>
<dbReference type="NCBIfam" id="TIGR02802">
    <property type="entry name" value="Pal_lipo"/>
    <property type="match status" value="1"/>
</dbReference>
<dbReference type="SUPFAM" id="SSF103088">
    <property type="entry name" value="OmpA-like"/>
    <property type="match status" value="1"/>
</dbReference>
<feature type="compositionally biased region" description="Basic and acidic residues" evidence="9">
    <location>
        <begin position="25"/>
        <end position="39"/>
    </location>
</feature>
<dbReference type="PANTHER" id="PTHR30329:SF21">
    <property type="entry name" value="LIPOPROTEIN YIAD-RELATED"/>
    <property type="match status" value="1"/>
</dbReference>
<dbReference type="GO" id="GO:0051301">
    <property type="term" value="P:cell division"/>
    <property type="evidence" value="ECO:0007669"/>
    <property type="project" value="UniProtKB-UniRule"/>
</dbReference>
<dbReference type="AlphaFoldDB" id="A0A4S2H4D0"/>
<dbReference type="InterPro" id="IPR006665">
    <property type="entry name" value="OmpA-like"/>
</dbReference>
<keyword evidence="13" id="KW-1185">Reference proteome</keyword>
<name>A0A4S2H4D0_9PROT</name>
<dbReference type="CDD" id="cd07185">
    <property type="entry name" value="OmpA_C-like"/>
    <property type="match status" value="1"/>
</dbReference>
<dbReference type="InterPro" id="IPR039001">
    <property type="entry name" value="Pal"/>
</dbReference>
<sequence>MKFAYYAAAAALGLALTACASQPEPEIRPDPEPEPREEYVEPVDPGPTPGTAEHFEATAGDRVFFGFDRYDLTAEARETLRRQAAWLSQYPDVRVLIAGNADERGTREYNLALGSRRANAARDYLISQGVDAARISTVSYGKERPVCRESTESCWALNRNATTVIQAGMAS</sequence>
<feature type="domain" description="OmpA-like" evidence="11">
    <location>
        <begin position="51"/>
        <end position="169"/>
    </location>
</feature>
<keyword evidence="3 8" id="KW-0472">Membrane</keyword>
<dbReference type="PRINTS" id="PR01021">
    <property type="entry name" value="OMPADOMAIN"/>
</dbReference>
<evidence type="ECO:0000256" key="2">
    <source>
        <dbReference type="ARBA" id="ARBA00022729"/>
    </source>
</evidence>
<proteinExistence type="inferred from homology"/>
<dbReference type="PROSITE" id="PS51257">
    <property type="entry name" value="PROKAR_LIPOPROTEIN"/>
    <property type="match status" value="1"/>
</dbReference>
<reference evidence="12 13" key="1">
    <citation type="journal article" date="2017" name="Int. J. Syst. Evol. Microbiol.">
        <title>Marinicauda algicola sp. nov., isolated from a marine red alga Rhodosorus marinus.</title>
        <authorList>
            <person name="Jeong S.E."/>
            <person name="Jeon S.H."/>
            <person name="Chun B.H."/>
            <person name="Kim D.W."/>
            <person name="Jeon C.O."/>
        </authorList>
    </citation>
    <scope>NUCLEOTIDE SEQUENCE [LARGE SCALE GENOMIC DNA]</scope>
    <source>
        <strain evidence="12 13">JCM 31718</strain>
    </source>
</reference>
<accession>A0A4S2H4D0</accession>
<evidence type="ECO:0000256" key="3">
    <source>
        <dbReference type="ARBA" id="ARBA00023136"/>
    </source>
</evidence>
<evidence type="ECO:0000259" key="11">
    <source>
        <dbReference type="PROSITE" id="PS51123"/>
    </source>
</evidence>
<dbReference type="HAMAP" id="MF_02204">
    <property type="entry name" value="Pal"/>
    <property type="match status" value="1"/>
</dbReference>
<comment type="caution">
    <text evidence="12">The sequence shown here is derived from an EMBL/GenBank/DDBJ whole genome shotgun (WGS) entry which is preliminary data.</text>
</comment>
<keyword evidence="2 8" id="KW-0732">Signal</keyword>